<reference evidence="3" key="4">
    <citation type="journal article" date="2018" name="Nat. Plants">
        <title>Whole-genome landscape of Medicago truncatula symbiotic genes.</title>
        <authorList>
            <person name="Pecrix Y."/>
            <person name="Gamas P."/>
            <person name="Carrere S."/>
        </authorList>
    </citation>
    <scope>NUCLEOTIDE SEQUENCE</scope>
    <source>
        <tissue evidence="3">Leaves</tissue>
    </source>
</reference>
<name>G7JT89_MEDTR</name>
<dbReference type="PaxDb" id="3880-AES92213"/>
<dbReference type="Proteomes" id="UP000265566">
    <property type="component" value="Chromosome 4"/>
</dbReference>
<dbReference type="InterPro" id="IPR053115">
    <property type="entry name" value="CDK_inhibitor"/>
</dbReference>
<dbReference type="EMBL" id="PSQE01000004">
    <property type="protein sequence ID" value="RHN64662.1"/>
    <property type="molecule type" value="Genomic_DNA"/>
</dbReference>
<dbReference type="PANTHER" id="PTHR35162:SF2">
    <property type="entry name" value="OS08G0516600 PROTEIN"/>
    <property type="match status" value="1"/>
</dbReference>
<dbReference type="Proteomes" id="UP000002051">
    <property type="component" value="Chromosome 4"/>
</dbReference>
<keyword evidence="5" id="KW-1185">Reference proteome</keyword>
<evidence type="ECO:0000313" key="2">
    <source>
        <dbReference type="EMBL" id="AES92213.1"/>
    </source>
</evidence>
<accession>G7JT89</accession>
<protein>
    <submittedName>
        <fullName evidence="2 4">Uncharacterized protein</fullName>
    </submittedName>
</protein>
<proteinExistence type="predicted"/>
<dbReference type="HOGENOM" id="CLU_2162964_0_0_1"/>
<feature type="compositionally biased region" description="Basic and acidic residues" evidence="1">
    <location>
        <begin position="29"/>
        <end position="51"/>
    </location>
</feature>
<feature type="region of interest" description="Disordered" evidence="1">
    <location>
        <begin position="29"/>
        <end position="91"/>
    </location>
</feature>
<dbReference type="PANTHER" id="PTHR35162">
    <property type="entry name" value="OS08G0516600 PROTEIN"/>
    <property type="match status" value="1"/>
</dbReference>
<dbReference type="EMBL" id="CM001220">
    <property type="protein sequence ID" value="AES92213.1"/>
    <property type="molecule type" value="Genomic_DNA"/>
</dbReference>
<evidence type="ECO:0000313" key="5">
    <source>
        <dbReference type="Proteomes" id="UP000002051"/>
    </source>
</evidence>
<reference evidence="2 5" key="1">
    <citation type="journal article" date="2011" name="Nature">
        <title>The Medicago genome provides insight into the evolution of rhizobial symbioses.</title>
        <authorList>
            <person name="Young N.D."/>
            <person name="Debelle F."/>
            <person name="Oldroyd G.E."/>
            <person name="Geurts R."/>
            <person name="Cannon S.B."/>
            <person name="Udvardi M.K."/>
            <person name="Benedito V.A."/>
            <person name="Mayer K.F."/>
            <person name="Gouzy J."/>
            <person name="Schoof H."/>
            <person name="Van de Peer Y."/>
            <person name="Proost S."/>
            <person name="Cook D.R."/>
            <person name="Meyers B.C."/>
            <person name="Spannagl M."/>
            <person name="Cheung F."/>
            <person name="De Mita S."/>
            <person name="Krishnakumar V."/>
            <person name="Gundlach H."/>
            <person name="Zhou S."/>
            <person name="Mudge J."/>
            <person name="Bharti A.K."/>
            <person name="Murray J.D."/>
            <person name="Naoumkina M.A."/>
            <person name="Rosen B."/>
            <person name="Silverstein K.A."/>
            <person name="Tang H."/>
            <person name="Rombauts S."/>
            <person name="Zhao P.X."/>
            <person name="Zhou P."/>
            <person name="Barbe V."/>
            <person name="Bardou P."/>
            <person name="Bechner M."/>
            <person name="Bellec A."/>
            <person name="Berger A."/>
            <person name="Berges H."/>
            <person name="Bidwell S."/>
            <person name="Bisseling T."/>
            <person name="Choisne N."/>
            <person name="Couloux A."/>
            <person name="Denny R."/>
            <person name="Deshpande S."/>
            <person name="Dai X."/>
            <person name="Doyle J.J."/>
            <person name="Dudez A.M."/>
            <person name="Farmer A.D."/>
            <person name="Fouteau S."/>
            <person name="Franken C."/>
            <person name="Gibelin C."/>
            <person name="Gish J."/>
            <person name="Goldstein S."/>
            <person name="Gonzalez A.J."/>
            <person name="Green P.J."/>
            <person name="Hallab A."/>
            <person name="Hartog M."/>
            <person name="Hua A."/>
            <person name="Humphray S.J."/>
            <person name="Jeong D.H."/>
            <person name="Jing Y."/>
            <person name="Jocker A."/>
            <person name="Kenton S.M."/>
            <person name="Kim D.J."/>
            <person name="Klee K."/>
            <person name="Lai H."/>
            <person name="Lang C."/>
            <person name="Lin S."/>
            <person name="Macmil S.L."/>
            <person name="Magdelenat G."/>
            <person name="Matthews L."/>
            <person name="McCorrison J."/>
            <person name="Monaghan E.L."/>
            <person name="Mun J.H."/>
            <person name="Najar F.Z."/>
            <person name="Nicholson C."/>
            <person name="Noirot C."/>
            <person name="O'Bleness M."/>
            <person name="Paule C.R."/>
            <person name="Poulain J."/>
            <person name="Prion F."/>
            <person name="Qin B."/>
            <person name="Qu C."/>
            <person name="Retzel E.F."/>
            <person name="Riddle C."/>
            <person name="Sallet E."/>
            <person name="Samain S."/>
            <person name="Samson N."/>
            <person name="Sanders I."/>
            <person name="Saurat O."/>
            <person name="Scarpelli C."/>
            <person name="Schiex T."/>
            <person name="Segurens B."/>
            <person name="Severin A.J."/>
            <person name="Sherrier D.J."/>
            <person name="Shi R."/>
            <person name="Sims S."/>
            <person name="Singer S.R."/>
            <person name="Sinharoy S."/>
            <person name="Sterck L."/>
            <person name="Viollet A."/>
            <person name="Wang B.B."/>
            <person name="Wang K."/>
            <person name="Wang M."/>
            <person name="Wang X."/>
            <person name="Warfsmann J."/>
            <person name="Weissenbach J."/>
            <person name="White D.D."/>
            <person name="White J.D."/>
            <person name="Wiley G.B."/>
            <person name="Wincker P."/>
            <person name="Xing Y."/>
            <person name="Yang L."/>
            <person name="Yao Z."/>
            <person name="Ying F."/>
            <person name="Zhai J."/>
            <person name="Zhou L."/>
            <person name="Zuber A."/>
            <person name="Denarie J."/>
            <person name="Dixon R.A."/>
            <person name="May G.D."/>
            <person name="Schwartz D.C."/>
            <person name="Rogers J."/>
            <person name="Quetier F."/>
            <person name="Town C.D."/>
            <person name="Roe B.A."/>
        </authorList>
    </citation>
    <scope>NUCLEOTIDE SEQUENCE [LARGE SCALE GENOMIC DNA]</scope>
    <source>
        <strain evidence="2">A17</strain>
        <strain evidence="4 5">cv. Jemalong A17</strain>
    </source>
</reference>
<reference evidence="4" key="3">
    <citation type="submission" date="2015-04" db="UniProtKB">
        <authorList>
            <consortium name="EnsemblPlants"/>
        </authorList>
    </citation>
    <scope>IDENTIFICATION</scope>
    <source>
        <strain evidence="4">cv. Jemalong A17</strain>
    </source>
</reference>
<dbReference type="AlphaFoldDB" id="G7JT89"/>
<dbReference type="Gramene" id="rna27501">
    <property type="protein sequence ID" value="RHN64662.1"/>
    <property type="gene ID" value="gene27501"/>
</dbReference>
<evidence type="ECO:0000313" key="3">
    <source>
        <dbReference type="EMBL" id="RHN64662.1"/>
    </source>
</evidence>
<evidence type="ECO:0000256" key="1">
    <source>
        <dbReference type="SAM" id="MobiDB-lite"/>
    </source>
</evidence>
<gene>
    <name evidence="2" type="ordered locus">MTR_4g127000</name>
    <name evidence="3" type="ORF">MtrunA17_Chr4g0071511</name>
</gene>
<dbReference type="EnsemblPlants" id="AES92213">
    <property type="protein sequence ID" value="AES92213"/>
    <property type="gene ID" value="MTR_4g127000"/>
</dbReference>
<organism evidence="2 5">
    <name type="scientific">Medicago truncatula</name>
    <name type="common">Barrel medic</name>
    <name type="synonym">Medicago tribuloides</name>
    <dbReference type="NCBI Taxonomy" id="3880"/>
    <lineage>
        <taxon>Eukaryota</taxon>
        <taxon>Viridiplantae</taxon>
        <taxon>Streptophyta</taxon>
        <taxon>Embryophyta</taxon>
        <taxon>Tracheophyta</taxon>
        <taxon>Spermatophyta</taxon>
        <taxon>Magnoliopsida</taxon>
        <taxon>eudicotyledons</taxon>
        <taxon>Gunneridae</taxon>
        <taxon>Pentapetalae</taxon>
        <taxon>rosids</taxon>
        <taxon>fabids</taxon>
        <taxon>Fabales</taxon>
        <taxon>Fabaceae</taxon>
        <taxon>Papilionoideae</taxon>
        <taxon>50 kb inversion clade</taxon>
        <taxon>NPAAA clade</taxon>
        <taxon>Hologalegina</taxon>
        <taxon>IRL clade</taxon>
        <taxon>Trifolieae</taxon>
        <taxon>Medicago</taxon>
    </lineage>
</organism>
<sequence length="116" mass="13730">MGLEMLEEFLSIKQRVPQARIFTTLNQHTEEKEVSSDLERRKEVQEEEHYYYHTPPTSPSKNSFDLVCPPPPKKRQRLAVTTRRTSTQSQERKFFQVPDDLTSIFLLRTKPSHQLN</sequence>
<evidence type="ECO:0000313" key="4">
    <source>
        <dbReference type="EnsemblPlants" id="AES92213"/>
    </source>
</evidence>
<reference evidence="2 5" key="2">
    <citation type="journal article" date="2014" name="BMC Genomics">
        <title>An improved genome release (version Mt4.0) for the model legume Medicago truncatula.</title>
        <authorList>
            <person name="Tang H."/>
            <person name="Krishnakumar V."/>
            <person name="Bidwell S."/>
            <person name="Rosen B."/>
            <person name="Chan A."/>
            <person name="Zhou S."/>
            <person name="Gentzbittel L."/>
            <person name="Childs K.L."/>
            <person name="Yandell M."/>
            <person name="Gundlach H."/>
            <person name="Mayer K.F."/>
            <person name="Schwartz D.C."/>
            <person name="Town C.D."/>
        </authorList>
    </citation>
    <scope>GENOME REANNOTATION</scope>
    <source>
        <strain evidence="4 5">cv. Jemalong A17</strain>
    </source>
</reference>